<proteinExistence type="predicted"/>
<name>A0ABT3ACR9_9ALTE</name>
<gene>
    <name evidence="2" type="ORF">OE749_17215</name>
</gene>
<sequence>MSKKTVVAPKELTVANAKQSKEDWLAQLSEHQHLRLDLSEMEEIDTCGAQLLWFFHQCIIAPKTVSFFGLTEHAKRALAIIGMQDLPLEK</sequence>
<comment type="caution">
    <text evidence="2">The sequence shown here is derived from an EMBL/GenBank/DDBJ whole genome shotgun (WGS) entry which is preliminary data.</text>
</comment>
<dbReference type="RefSeq" id="WP_263713725.1">
    <property type="nucleotide sequence ID" value="NZ_JAOWKX010000011.1"/>
</dbReference>
<keyword evidence="3" id="KW-1185">Reference proteome</keyword>
<organism evidence="2 3">
    <name type="scientific">Fluctibacter corallii</name>
    <dbReference type="NCBI Taxonomy" id="2984329"/>
    <lineage>
        <taxon>Bacteria</taxon>
        <taxon>Pseudomonadati</taxon>
        <taxon>Pseudomonadota</taxon>
        <taxon>Gammaproteobacteria</taxon>
        <taxon>Alteromonadales</taxon>
        <taxon>Alteromonadaceae</taxon>
        <taxon>Fluctibacter</taxon>
    </lineage>
</organism>
<dbReference type="Proteomes" id="UP001652504">
    <property type="component" value="Unassembled WGS sequence"/>
</dbReference>
<dbReference type="Pfam" id="PF13466">
    <property type="entry name" value="STAS_2"/>
    <property type="match status" value="1"/>
</dbReference>
<evidence type="ECO:0000313" key="2">
    <source>
        <dbReference type="EMBL" id="MCV2886438.1"/>
    </source>
</evidence>
<protein>
    <submittedName>
        <fullName evidence="2">STAS domain-containing protein</fullName>
    </submittedName>
</protein>
<accession>A0ABT3ACR9</accession>
<dbReference type="InterPro" id="IPR036513">
    <property type="entry name" value="STAS_dom_sf"/>
</dbReference>
<dbReference type="Gene3D" id="3.30.750.24">
    <property type="entry name" value="STAS domain"/>
    <property type="match status" value="1"/>
</dbReference>
<dbReference type="EMBL" id="JAOWKX010000011">
    <property type="protein sequence ID" value="MCV2886438.1"/>
    <property type="molecule type" value="Genomic_DNA"/>
</dbReference>
<reference evidence="2 3" key="1">
    <citation type="submission" date="2022-10" db="EMBL/GenBank/DDBJ databases">
        <title>Aestuariibacter sp. AA17 isolated from Montipora capitata coral fragment.</title>
        <authorList>
            <person name="Emsley S.A."/>
            <person name="Pfannmuller K.M."/>
            <person name="Loughran R.M."/>
            <person name="Shlafstein M."/>
            <person name="Papke E."/>
            <person name="Saw J.H."/>
            <person name="Ushijima B."/>
            <person name="Videau P."/>
        </authorList>
    </citation>
    <scope>NUCLEOTIDE SEQUENCE [LARGE SCALE GENOMIC DNA]</scope>
    <source>
        <strain evidence="2 3">AA17</strain>
    </source>
</reference>
<evidence type="ECO:0000313" key="3">
    <source>
        <dbReference type="Proteomes" id="UP001652504"/>
    </source>
</evidence>
<feature type="domain" description="MlaB-like STAS" evidence="1">
    <location>
        <begin position="8"/>
        <end position="84"/>
    </location>
</feature>
<dbReference type="InterPro" id="IPR058548">
    <property type="entry name" value="MlaB-like_STAS"/>
</dbReference>
<evidence type="ECO:0000259" key="1">
    <source>
        <dbReference type="Pfam" id="PF13466"/>
    </source>
</evidence>
<dbReference type="SUPFAM" id="SSF52091">
    <property type="entry name" value="SpoIIaa-like"/>
    <property type="match status" value="1"/>
</dbReference>